<dbReference type="PRINTS" id="PR01437">
    <property type="entry name" value="NUOXDRDTASE4"/>
</dbReference>
<comment type="function">
    <text evidence="17">Core subunit of the mitochondrial membrane respiratory chain NADH dehydrogenase (Complex I) which catalyzes electron transfer from NADH through the respiratory chain, using ubiquinone as an electron acceptor. Essential for the catalytic activity and assembly of complex I.</text>
</comment>
<comment type="subcellular location">
    <subcellularLocation>
        <location evidence="2 17">Mitochondrion membrane</location>
        <topology evidence="2 17">Multi-pass membrane protein</topology>
    </subcellularLocation>
</comment>
<evidence type="ECO:0000256" key="16">
    <source>
        <dbReference type="ARBA" id="ARBA00049551"/>
    </source>
</evidence>
<feature type="transmembrane region" description="Helical" evidence="17">
    <location>
        <begin position="85"/>
        <end position="104"/>
    </location>
</feature>
<feature type="transmembrane region" description="Helical" evidence="17">
    <location>
        <begin position="50"/>
        <end position="73"/>
    </location>
</feature>
<evidence type="ECO:0000256" key="13">
    <source>
        <dbReference type="ARBA" id="ARBA00023075"/>
    </source>
</evidence>
<evidence type="ECO:0000256" key="1">
    <source>
        <dbReference type="ARBA" id="ARBA00003257"/>
    </source>
</evidence>
<dbReference type="GO" id="GO:0015990">
    <property type="term" value="P:electron transport coupled proton transport"/>
    <property type="evidence" value="ECO:0007669"/>
    <property type="project" value="TreeGrafter"/>
</dbReference>
<dbReference type="Pfam" id="PF01059">
    <property type="entry name" value="Oxidored_q5_N"/>
    <property type="match status" value="1"/>
</dbReference>
<dbReference type="AlphaFoldDB" id="A0A0S2MPT6"/>
<feature type="transmembrane region" description="Helical" evidence="17">
    <location>
        <begin position="342"/>
        <end position="360"/>
    </location>
</feature>
<geneLocation type="mitochondrion" evidence="20"/>
<dbReference type="GO" id="GO:0042773">
    <property type="term" value="P:ATP synthesis coupled electron transport"/>
    <property type="evidence" value="ECO:0007669"/>
    <property type="project" value="InterPro"/>
</dbReference>
<feature type="transmembrane region" description="Helical" evidence="17">
    <location>
        <begin position="139"/>
        <end position="161"/>
    </location>
</feature>
<dbReference type="PANTHER" id="PTHR43507:SF20">
    <property type="entry name" value="NADH-UBIQUINONE OXIDOREDUCTASE CHAIN 4"/>
    <property type="match status" value="1"/>
</dbReference>
<dbReference type="InterPro" id="IPR000260">
    <property type="entry name" value="NADH4_N"/>
</dbReference>
<dbReference type="EMBL" id="JX412779">
    <property type="protein sequence ID" value="ALO76734.1"/>
    <property type="molecule type" value="Genomic_DNA"/>
</dbReference>
<evidence type="ECO:0000256" key="2">
    <source>
        <dbReference type="ARBA" id="ARBA00004225"/>
    </source>
</evidence>
<dbReference type="InterPro" id="IPR001750">
    <property type="entry name" value="ND/Mrp_TM"/>
</dbReference>
<evidence type="ECO:0000256" key="8">
    <source>
        <dbReference type="ARBA" id="ARBA00022692"/>
    </source>
</evidence>
<evidence type="ECO:0000259" key="18">
    <source>
        <dbReference type="Pfam" id="PF00361"/>
    </source>
</evidence>
<keyword evidence="8 17" id="KW-0812">Transmembrane</keyword>
<sequence length="445" mass="51570">MMKFIFMMVFMIPLSFLKKSFWLNQVLYLLLFFMFFMNFSFNYWLTNLSYVFGVDLMSFSLIMLSFWICSLMIMASEKLNKLNNFTNLFVFNLLMLMLSLFLAFSSLNLFVFYMFFEMSLIPTLILIIGWGYQPERLQAGIYLLFYTMFASLPLLLSIFFIMEDFDSLMFFFMKSNVNSLLFYLSMNLVFFIKMPMYLVHLWLPKAHVEAPVSGSMILAGIMLKLGGYGLMRVMSIFIVIGVQINYIFILISLLGGFLVSLICLRQIDMKSLIAYSSVAHMGLVLSGIMTLNYWGFCGSLVMMIAHGLCSSGLFCLANITYERSFSRSLFLNKGMINLMPSMSLWWFLLSSSNMAAPPSLNLLGEILLLNSLIGWSSVCIFMLIFISFFSAVYSLYLYSYSQHGKVYSGIYSFSLGYVREYLLLFMHWVPLNLLILKSEYFVVWI</sequence>
<keyword evidence="13 17" id="KW-0830">Ubiquinone</keyword>
<evidence type="ECO:0000256" key="17">
    <source>
        <dbReference type="RuleBase" id="RU003297"/>
    </source>
</evidence>
<evidence type="ECO:0000256" key="5">
    <source>
        <dbReference type="ARBA" id="ARBA00021006"/>
    </source>
</evidence>
<feature type="transmembrane region" description="Helical" evidence="17">
    <location>
        <begin position="181"/>
        <end position="203"/>
    </location>
</feature>
<keyword evidence="6 17" id="KW-0813">Transport</keyword>
<dbReference type="EC" id="7.1.1.2" evidence="4 17"/>
<keyword evidence="15 17" id="KW-0472">Membrane</keyword>
<keyword evidence="14 17" id="KW-0496">Mitochondrion</keyword>
<dbReference type="Pfam" id="PF00361">
    <property type="entry name" value="Proton_antipo_M"/>
    <property type="match status" value="1"/>
</dbReference>
<feature type="domain" description="NADH:quinone oxidoreductase/Mrp antiporter transmembrane" evidence="18">
    <location>
        <begin position="106"/>
        <end position="389"/>
    </location>
</feature>
<feature type="transmembrane region" description="Helical" evidence="17">
    <location>
        <begin position="410"/>
        <end position="429"/>
    </location>
</feature>
<feature type="transmembrane region" description="Helical" evidence="17">
    <location>
        <begin position="246"/>
        <end position="265"/>
    </location>
</feature>
<feature type="domain" description="NADH:ubiquinone oxidoreductase chain 4 N-terminal" evidence="19">
    <location>
        <begin position="1"/>
        <end position="103"/>
    </location>
</feature>
<dbReference type="GO" id="GO:0031966">
    <property type="term" value="C:mitochondrial membrane"/>
    <property type="evidence" value="ECO:0007669"/>
    <property type="project" value="UniProtKB-SubCell"/>
</dbReference>
<evidence type="ECO:0000256" key="9">
    <source>
        <dbReference type="ARBA" id="ARBA00022967"/>
    </source>
</evidence>
<name>A0A0S2MPT6_9COLE</name>
<evidence type="ECO:0000256" key="10">
    <source>
        <dbReference type="ARBA" id="ARBA00022982"/>
    </source>
</evidence>
<evidence type="ECO:0000256" key="11">
    <source>
        <dbReference type="ARBA" id="ARBA00022989"/>
    </source>
</evidence>
<dbReference type="GO" id="GO:0008137">
    <property type="term" value="F:NADH dehydrogenase (ubiquinone) activity"/>
    <property type="evidence" value="ECO:0007669"/>
    <property type="project" value="UniProtKB-UniRule"/>
</dbReference>
<evidence type="ECO:0000256" key="12">
    <source>
        <dbReference type="ARBA" id="ARBA00023027"/>
    </source>
</evidence>
<feature type="transmembrane region" description="Helical" evidence="17">
    <location>
        <begin position="372"/>
        <end position="398"/>
    </location>
</feature>
<evidence type="ECO:0000256" key="7">
    <source>
        <dbReference type="ARBA" id="ARBA00022660"/>
    </source>
</evidence>
<evidence type="ECO:0000256" key="6">
    <source>
        <dbReference type="ARBA" id="ARBA00022448"/>
    </source>
</evidence>
<evidence type="ECO:0000259" key="19">
    <source>
        <dbReference type="Pfam" id="PF01059"/>
    </source>
</evidence>
<dbReference type="PANTHER" id="PTHR43507">
    <property type="entry name" value="NADH-UBIQUINONE OXIDOREDUCTASE CHAIN 4"/>
    <property type="match status" value="1"/>
</dbReference>
<comment type="catalytic activity">
    <reaction evidence="16 17">
        <text>a ubiquinone + NADH + 5 H(+)(in) = a ubiquinol + NAD(+) + 4 H(+)(out)</text>
        <dbReference type="Rhea" id="RHEA:29091"/>
        <dbReference type="Rhea" id="RHEA-COMP:9565"/>
        <dbReference type="Rhea" id="RHEA-COMP:9566"/>
        <dbReference type="ChEBI" id="CHEBI:15378"/>
        <dbReference type="ChEBI" id="CHEBI:16389"/>
        <dbReference type="ChEBI" id="CHEBI:17976"/>
        <dbReference type="ChEBI" id="CHEBI:57540"/>
        <dbReference type="ChEBI" id="CHEBI:57945"/>
        <dbReference type="EC" id="7.1.1.2"/>
    </reaction>
</comment>
<dbReference type="InterPro" id="IPR003918">
    <property type="entry name" value="NADH_UbQ_OxRdtase"/>
</dbReference>
<dbReference type="GO" id="GO:0003954">
    <property type="term" value="F:NADH dehydrogenase activity"/>
    <property type="evidence" value="ECO:0007669"/>
    <property type="project" value="TreeGrafter"/>
</dbReference>
<feature type="transmembrane region" description="Helical" evidence="17">
    <location>
        <begin position="215"/>
        <end position="240"/>
    </location>
</feature>
<evidence type="ECO:0000256" key="14">
    <source>
        <dbReference type="ARBA" id="ARBA00023128"/>
    </source>
</evidence>
<keyword evidence="12 17" id="KW-0520">NAD</keyword>
<accession>A0A0S2MPT6</accession>
<evidence type="ECO:0000256" key="4">
    <source>
        <dbReference type="ARBA" id="ARBA00012944"/>
    </source>
</evidence>
<feature type="transmembrane region" description="Helical" evidence="17">
    <location>
        <begin position="272"/>
        <end position="294"/>
    </location>
</feature>
<protein>
    <recommendedName>
        <fullName evidence="5 17">NADH-ubiquinone oxidoreductase chain 4</fullName>
        <ecNumber evidence="4 17">7.1.1.2</ecNumber>
    </recommendedName>
</protein>
<evidence type="ECO:0000256" key="15">
    <source>
        <dbReference type="ARBA" id="ARBA00023136"/>
    </source>
</evidence>
<feature type="transmembrane region" description="Helical" evidence="17">
    <location>
        <begin position="300"/>
        <end position="321"/>
    </location>
</feature>
<feature type="transmembrane region" description="Helical" evidence="17">
    <location>
        <begin position="21"/>
        <end position="44"/>
    </location>
</feature>
<keyword evidence="7 17" id="KW-0679">Respiratory chain</keyword>
<feature type="transmembrane region" description="Helical" evidence="17">
    <location>
        <begin position="110"/>
        <end position="132"/>
    </location>
</feature>
<proteinExistence type="inferred from homology"/>
<gene>
    <name evidence="20" type="primary">nad4</name>
</gene>
<keyword evidence="9" id="KW-1278">Translocase</keyword>
<keyword evidence="10 17" id="KW-0249">Electron transport</keyword>
<comment type="function">
    <text evidence="1">Core subunit of the mitochondrial membrane respiratory chain NADH dehydrogenase (Complex I) that is believed to belong to the minimal assembly required for catalysis. Complex I functions in the transfer of electrons from NADH to the respiratory chain. The immediate electron acceptor for the enzyme is believed to be ubiquinone.</text>
</comment>
<organism evidence="20">
    <name type="scientific">Agyrtodes labralis</name>
    <dbReference type="NCBI Taxonomy" id="701472"/>
    <lineage>
        <taxon>Eukaryota</taxon>
        <taxon>Metazoa</taxon>
        <taxon>Ecdysozoa</taxon>
        <taxon>Arthropoda</taxon>
        <taxon>Hexapoda</taxon>
        <taxon>Insecta</taxon>
        <taxon>Pterygota</taxon>
        <taxon>Neoptera</taxon>
        <taxon>Endopterygota</taxon>
        <taxon>Coleoptera</taxon>
        <taxon>Polyphaga</taxon>
        <taxon>Staphyliniformia</taxon>
        <taxon>Leiodidae</taxon>
        <taxon>Camiarinae</taxon>
        <taxon>Agyrtodes</taxon>
    </lineage>
</organism>
<dbReference type="GO" id="GO:0048039">
    <property type="term" value="F:ubiquinone binding"/>
    <property type="evidence" value="ECO:0007669"/>
    <property type="project" value="TreeGrafter"/>
</dbReference>
<keyword evidence="11 17" id="KW-1133">Transmembrane helix</keyword>
<comment type="similarity">
    <text evidence="3 17">Belongs to the complex I subunit 4 family.</text>
</comment>
<evidence type="ECO:0000256" key="3">
    <source>
        <dbReference type="ARBA" id="ARBA00009025"/>
    </source>
</evidence>
<reference evidence="20" key="1">
    <citation type="submission" date="2012-06" db="EMBL/GenBank/DDBJ databases">
        <title>Mitogenomics of the Coleoptera under dense taxon sampling.</title>
        <authorList>
            <person name="Timmermans M.J.T.N."/>
            <person name="Lim J."/>
            <person name="Dodsworth S."/>
            <person name="Haran J."/>
            <person name="Ahrens D."/>
            <person name="Bocak L."/>
            <person name="London A."/>
            <person name="Culverwell L."/>
            <person name="Vogler A.P."/>
        </authorList>
    </citation>
    <scope>NUCLEOTIDE SEQUENCE</scope>
</reference>
<evidence type="ECO:0000313" key="20">
    <source>
        <dbReference type="EMBL" id="ALO76734.1"/>
    </source>
</evidence>